<reference evidence="1 2" key="1">
    <citation type="journal article" date="2020" name="Cell">
        <title>Large-Scale Comparative Analyses of Tick Genomes Elucidate Their Genetic Diversity and Vector Capacities.</title>
        <authorList>
            <consortium name="Tick Genome and Microbiome Consortium (TIGMIC)"/>
            <person name="Jia N."/>
            <person name="Wang J."/>
            <person name="Shi W."/>
            <person name="Du L."/>
            <person name="Sun Y."/>
            <person name="Zhan W."/>
            <person name="Jiang J.F."/>
            <person name="Wang Q."/>
            <person name="Zhang B."/>
            <person name="Ji P."/>
            <person name="Bell-Sakyi L."/>
            <person name="Cui X.M."/>
            <person name="Yuan T.T."/>
            <person name="Jiang B.G."/>
            <person name="Yang W.F."/>
            <person name="Lam T.T."/>
            <person name="Chang Q.C."/>
            <person name="Ding S.J."/>
            <person name="Wang X.J."/>
            <person name="Zhu J.G."/>
            <person name="Ruan X.D."/>
            <person name="Zhao L."/>
            <person name="Wei J.T."/>
            <person name="Ye R.Z."/>
            <person name="Que T.C."/>
            <person name="Du C.H."/>
            <person name="Zhou Y.H."/>
            <person name="Cheng J.X."/>
            <person name="Dai P.F."/>
            <person name="Guo W.B."/>
            <person name="Han X.H."/>
            <person name="Huang E.J."/>
            <person name="Li L.F."/>
            <person name="Wei W."/>
            <person name="Gao Y.C."/>
            <person name="Liu J.Z."/>
            <person name="Shao H.Z."/>
            <person name="Wang X."/>
            <person name="Wang C.C."/>
            <person name="Yang T.C."/>
            <person name="Huo Q.B."/>
            <person name="Li W."/>
            <person name="Chen H.Y."/>
            <person name="Chen S.E."/>
            <person name="Zhou L.G."/>
            <person name="Ni X.B."/>
            <person name="Tian J.H."/>
            <person name="Sheng Y."/>
            <person name="Liu T."/>
            <person name="Pan Y.S."/>
            <person name="Xia L.Y."/>
            <person name="Li J."/>
            <person name="Zhao F."/>
            <person name="Cao W.C."/>
        </authorList>
    </citation>
    <scope>NUCLEOTIDE SEQUENCE [LARGE SCALE GENOMIC DNA]</scope>
    <source>
        <strain evidence="1">Iper-2018</strain>
    </source>
</reference>
<name>A0AC60QZF8_IXOPE</name>
<protein>
    <submittedName>
        <fullName evidence="1">Uncharacterized protein</fullName>
    </submittedName>
</protein>
<keyword evidence="2" id="KW-1185">Reference proteome</keyword>
<feature type="non-terminal residue" evidence="1">
    <location>
        <position position="377"/>
    </location>
</feature>
<evidence type="ECO:0000313" key="1">
    <source>
        <dbReference type="EMBL" id="KAG0444592.1"/>
    </source>
</evidence>
<dbReference type="EMBL" id="JABSTQ010001798">
    <property type="protein sequence ID" value="KAG0444592.1"/>
    <property type="molecule type" value="Genomic_DNA"/>
</dbReference>
<gene>
    <name evidence="1" type="ORF">HPB47_013620</name>
</gene>
<accession>A0AC60QZF8</accession>
<organism evidence="1 2">
    <name type="scientific">Ixodes persulcatus</name>
    <name type="common">Taiga tick</name>
    <dbReference type="NCBI Taxonomy" id="34615"/>
    <lineage>
        <taxon>Eukaryota</taxon>
        <taxon>Metazoa</taxon>
        <taxon>Ecdysozoa</taxon>
        <taxon>Arthropoda</taxon>
        <taxon>Chelicerata</taxon>
        <taxon>Arachnida</taxon>
        <taxon>Acari</taxon>
        <taxon>Parasitiformes</taxon>
        <taxon>Ixodida</taxon>
        <taxon>Ixodoidea</taxon>
        <taxon>Ixodidae</taxon>
        <taxon>Ixodinae</taxon>
        <taxon>Ixodes</taxon>
    </lineage>
</organism>
<feature type="non-terminal residue" evidence="1">
    <location>
        <position position="1"/>
    </location>
</feature>
<sequence>VTVRSRVSTEEARASVTGTIQCRRTCKPLGCRQIYINIDKANTGKATRLCDQESGWLEPDTFGCVSEAFAPLSEQLRVLERDKLPLNTFSAVRVARQLRAATNASEGSLYGTDVLLASRLLHHVLSHENHLSGLNLTHRQDRDFLRHLVRAASAVLDGRYAALWERVASLTGQGPPHLLKMFEKYAHTLASSQRDTFTDPFELAAPNMGAWCLSFLFGISLGCKEVTSWVVTAATDAGWGQTDSAAAASEHLGPYDAEHASPRRIPGGVLRGPCVAAPTASLFHAVLGMDTVSRSDVGGSFVEQTPEGPSVLLPKYNNYVLPKEGPSMPSFSLSLAALGLDAGPESLPRSVGAKAVVVYAFYPNLQGLFPTSYDSNV</sequence>
<comment type="caution">
    <text evidence="1">The sequence shown here is derived from an EMBL/GenBank/DDBJ whole genome shotgun (WGS) entry which is preliminary data.</text>
</comment>
<evidence type="ECO:0000313" key="2">
    <source>
        <dbReference type="Proteomes" id="UP000805193"/>
    </source>
</evidence>
<dbReference type="Proteomes" id="UP000805193">
    <property type="component" value="Unassembled WGS sequence"/>
</dbReference>
<proteinExistence type="predicted"/>